<dbReference type="InterPro" id="IPR050523">
    <property type="entry name" value="AKR_Detox_Biosynth"/>
</dbReference>
<gene>
    <name evidence="3" type="ORF">K402DRAFT_395922</name>
</gene>
<proteinExistence type="predicted"/>
<dbReference type="InterPro" id="IPR023210">
    <property type="entry name" value="NADP_OxRdtase_dom"/>
</dbReference>
<dbReference type="Proteomes" id="UP000800041">
    <property type="component" value="Unassembled WGS sequence"/>
</dbReference>
<evidence type="ECO:0000259" key="2">
    <source>
        <dbReference type="Pfam" id="PF00248"/>
    </source>
</evidence>
<feature type="domain" description="NADP-dependent oxidoreductase" evidence="2">
    <location>
        <begin position="8"/>
        <end position="308"/>
    </location>
</feature>
<dbReference type="EMBL" id="ML977169">
    <property type="protein sequence ID" value="KAF1984261.1"/>
    <property type="molecule type" value="Genomic_DNA"/>
</dbReference>
<accession>A0A6G1GTI6</accession>
<keyword evidence="4" id="KW-1185">Reference proteome</keyword>
<evidence type="ECO:0000313" key="4">
    <source>
        <dbReference type="Proteomes" id="UP000800041"/>
    </source>
</evidence>
<dbReference type="OrthoDB" id="48988at2759"/>
<sequence>MPPPTPLKIIFGGGGFQMSVGLTQESSVHSILSILTKHNVTTIDTAQRYGSSEALLGATNAGSTFTLDTKWENGFVPGKYTKEVIISSARESIRTLKVPKVDIFYLHGPDPSIPLTETLAGVNAVYELGLFTRFGLSNYLPSEVRAVHTLCTQQNFVLPTVYQGNYSPVARKTETLLLPTLRELGMSFYAYSPLAGGFLTKTPEQLSTPAGAGRFDAATPLGKMYRGMYLRPSYLAALSEWADIAAEEGVSRAELAYRWVVWSSPVLRAECGDGVVVGASRVEQLEETLEGIGRGALSGRAVERIEGVWTMVEGEAPLDNYHAVMAGGT</sequence>
<dbReference type="AlphaFoldDB" id="A0A6G1GTI6"/>
<dbReference type="Gene3D" id="3.20.20.100">
    <property type="entry name" value="NADP-dependent oxidoreductase domain"/>
    <property type="match status" value="1"/>
</dbReference>
<evidence type="ECO:0000313" key="3">
    <source>
        <dbReference type="EMBL" id="KAF1984261.1"/>
    </source>
</evidence>
<protein>
    <submittedName>
        <fullName evidence="3">Aldehyde reductase</fullName>
    </submittedName>
</protein>
<dbReference type="SUPFAM" id="SSF51430">
    <property type="entry name" value="NAD(P)-linked oxidoreductase"/>
    <property type="match status" value="1"/>
</dbReference>
<keyword evidence="1" id="KW-0560">Oxidoreductase</keyword>
<dbReference type="PANTHER" id="PTHR43364">
    <property type="entry name" value="NADH-SPECIFIC METHYLGLYOXAL REDUCTASE-RELATED"/>
    <property type="match status" value="1"/>
</dbReference>
<dbReference type="GO" id="GO:0016491">
    <property type="term" value="F:oxidoreductase activity"/>
    <property type="evidence" value="ECO:0007669"/>
    <property type="project" value="UniProtKB-KW"/>
</dbReference>
<evidence type="ECO:0000256" key="1">
    <source>
        <dbReference type="ARBA" id="ARBA00023002"/>
    </source>
</evidence>
<dbReference type="PANTHER" id="PTHR43364:SF4">
    <property type="entry name" value="NAD(P)-LINKED OXIDOREDUCTASE SUPERFAMILY PROTEIN"/>
    <property type="match status" value="1"/>
</dbReference>
<dbReference type="CDD" id="cd19075">
    <property type="entry name" value="AKR_AKR7A1-5"/>
    <property type="match status" value="1"/>
</dbReference>
<reference evidence="3" key="1">
    <citation type="journal article" date="2020" name="Stud. Mycol.">
        <title>101 Dothideomycetes genomes: a test case for predicting lifestyles and emergence of pathogens.</title>
        <authorList>
            <person name="Haridas S."/>
            <person name="Albert R."/>
            <person name="Binder M."/>
            <person name="Bloem J."/>
            <person name="Labutti K."/>
            <person name="Salamov A."/>
            <person name="Andreopoulos B."/>
            <person name="Baker S."/>
            <person name="Barry K."/>
            <person name="Bills G."/>
            <person name="Bluhm B."/>
            <person name="Cannon C."/>
            <person name="Castanera R."/>
            <person name="Culley D."/>
            <person name="Daum C."/>
            <person name="Ezra D."/>
            <person name="Gonzalez J."/>
            <person name="Henrissat B."/>
            <person name="Kuo A."/>
            <person name="Liang C."/>
            <person name="Lipzen A."/>
            <person name="Lutzoni F."/>
            <person name="Magnuson J."/>
            <person name="Mondo S."/>
            <person name="Nolan M."/>
            <person name="Ohm R."/>
            <person name="Pangilinan J."/>
            <person name="Park H.-J."/>
            <person name="Ramirez L."/>
            <person name="Alfaro M."/>
            <person name="Sun H."/>
            <person name="Tritt A."/>
            <person name="Yoshinaga Y."/>
            <person name="Zwiers L.-H."/>
            <person name="Turgeon B."/>
            <person name="Goodwin S."/>
            <person name="Spatafora J."/>
            <person name="Crous P."/>
            <person name="Grigoriev I."/>
        </authorList>
    </citation>
    <scope>NUCLEOTIDE SEQUENCE</scope>
    <source>
        <strain evidence="3">CBS 113979</strain>
    </source>
</reference>
<name>A0A6G1GTI6_9PEZI</name>
<dbReference type="InterPro" id="IPR036812">
    <property type="entry name" value="NAD(P)_OxRdtase_dom_sf"/>
</dbReference>
<organism evidence="3 4">
    <name type="scientific">Aulographum hederae CBS 113979</name>
    <dbReference type="NCBI Taxonomy" id="1176131"/>
    <lineage>
        <taxon>Eukaryota</taxon>
        <taxon>Fungi</taxon>
        <taxon>Dikarya</taxon>
        <taxon>Ascomycota</taxon>
        <taxon>Pezizomycotina</taxon>
        <taxon>Dothideomycetes</taxon>
        <taxon>Pleosporomycetidae</taxon>
        <taxon>Aulographales</taxon>
        <taxon>Aulographaceae</taxon>
    </lineage>
</organism>
<dbReference type="Pfam" id="PF00248">
    <property type="entry name" value="Aldo_ket_red"/>
    <property type="match status" value="1"/>
</dbReference>